<dbReference type="AlphaFoldDB" id="A0A6J1M8Z2"/>
<organism evidence="2 3">
    <name type="scientific">Drosophila hydei</name>
    <name type="common">Fruit fly</name>
    <dbReference type="NCBI Taxonomy" id="7224"/>
    <lineage>
        <taxon>Eukaryota</taxon>
        <taxon>Metazoa</taxon>
        <taxon>Ecdysozoa</taxon>
        <taxon>Arthropoda</taxon>
        <taxon>Hexapoda</taxon>
        <taxon>Insecta</taxon>
        <taxon>Pterygota</taxon>
        <taxon>Neoptera</taxon>
        <taxon>Endopterygota</taxon>
        <taxon>Diptera</taxon>
        <taxon>Brachycera</taxon>
        <taxon>Muscomorpha</taxon>
        <taxon>Ephydroidea</taxon>
        <taxon>Drosophilidae</taxon>
        <taxon>Drosophila</taxon>
    </lineage>
</organism>
<evidence type="ECO:0000313" key="3">
    <source>
        <dbReference type="RefSeq" id="XP_023176736.1"/>
    </source>
</evidence>
<accession>A0A6J1M8Z2</accession>
<proteinExistence type="predicted"/>
<dbReference type="RefSeq" id="XP_023176736.1">
    <property type="nucleotide sequence ID" value="XM_023320968.2"/>
</dbReference>
<keyword evidence="2" id="KW-1185">Reference proteome</keyword>
<dbReference type="OMA" id="PPYHNER"/>
<name>A0A6J1M8Z2_DROHY</name>
<gene>
    <name evidence="3" type="primary">LOC111603401</name>
</gene>
<protein>
    <submittedName>
        <fullName evidence="3">Uncharacterized protein LOC111603401</fullName>
    </submittedName>
</protein>
<feature type="region of interest" description="Disordered" evidence="1">
    <location>
        <begin position="1"/>
        <end position="26"/>
    </location>
</feature>
<evidence type="ECO:0000256" key="1">
    <source>
        <dbReference type="SAM" id="MobiDB-lite"/>
    </source>
</evidence>
<reference evidence="3" key="1">
    <citation type="submission" date="2025-08" db="UniProtKB">
        <authorList>
            <consortium name="RefSeq"/>
        </authorList>
    </citation>
    <scope>IDENTIFICATION</scope>
    <source>
        <strain evidence="3">15085-1641.00</strain>
        <tissue evidence="3">Whole body</tissue>
    </source>
</reference>
<dbReference type="KEGG" id="dhe:111603401"/>
<dbReference type="Proteomes" id="UP000504633">
    <property type="component" value="Unplaced"/>
</dbReference>
<sequence>MSRLCSSSSDYNFPSENPSTGSVNTITLPSTREISRQESLVGRSINRTTFNFSDRTSATRASYGNYRTSRFQYGRGRSLYETGDRMRATVFAKYDVGNVDTRTQYSHMRRRHAADAKYKKPFEFTVEDDMKYVPKYISLESNDPSYTRFKVPFQMTCMQRYKNSVKKYNQQFSKEISQLIDNQSSARDATYFVRIVSYTTLWPPYHNERELHDTSRSFFRLTPKESTRLQYIMSTNFSYI</sequence>
<dbReference type="GeneID" id="111603401"/>
<dbReference type="OrthoDB" id="7675754at2759"/>
<dbReference type="Pfam" id="PF16037">
    <property type="entry name" value="DUF4790"/>
    <property type="match status" value="1"/>
</dbReference>
<evidence type="ECO:0000313" key="2">
    <source>
        <dbReference type="Proteomes" id="UP000504633"/>
    </source>
</evidence>
<dbReference type="InterPro" id="IPR032004">
    <property type="entry name" value="DUF4790"/>
</dbReference>